<keyword evidence="3" id="KW-1185">Reference proteome</keyword>
<protein>
    <submittedName>
        <fullName evidence="2">Plasmid maintenance system antidote protein</fullName>
    </submittedName>
</protein>
<organism evidence="2 3">
    <name type="scientific">Syntrophus aciditrophicus (strain SB)</name>
    <dbReference type="NCBI Taxonomy" id="56780"/>
    <lineage>
        <taxon>Bacteria</taxon>
        <taxon>Pseudomonadati</taxon>
        <taxon>Thermodesulfobacteriota</taxon>
        <taxon>Syntrophia</taxon>
        <taxon>Syntrophales</taxon>
        <taxon>Syntrophaceae</taxon>
        <taxon>Syntrophus</taxon>
    </lineage>
</organism>
<dbReference type="eggNOG" id="COG3093">
    <property type="taxonomic scope" value="Bacteria"/>
</dbReference>
<dbReference type="AlphaFoldDB" id="Q2LY91"/>
<dbReference type="PANTHER" id="PTHR36924:SF1">
    <property type="entry name" value="ANTITOXIN HIGA-1"/>
    <property type="match status" value="1"/>
</dbReference>
<dbReference type="InterPro" id="IPR013430">
    <property type="entry name" value="Toxin_antidote_HigA"/>
</dbReference>
<dbReference type="HOGENOM" id="CLU_140230_2_0_7"/>
<dbReference type="STRING" id="56780.SYN_00843"/>
<dbReference type="SUPFAM" id="SSF47413">
    <property type="entry name" value="lambda repressor-like DNA-binding domains"/>
    <property type="match status" value="1"/>
</dbReference>
<dbReference type="InterPro" id="IPR010982">
    <property type="entry name" value="Lambda_DNA-bd_dom_sf"/>
</dbReference>
<keyword evidence="1" id="KW-0238">DNA-binding</keyword>
<accession>Q2LY91</accession>
<dbReference type="InParanoid" id="Q2LY91"/>
<dbReference type="Proteomes" id="UP000001933">
    <property type="component" value="Chromosome"/>
</dbReference>
<gene>
    <name evidence="2" type="ORF">SYN_00843</name>
</gene>
<evidence type="ECO:0000313" key="2">
    <source>
        <dbReference type="EMBL" id="ABC76036.1"/>
    </source>
</evidence>
<dbReference type="PANTHER" id="PTHR36924">
    <property type="entry name" value="ANTITOXIN HIGA-1"/>
    <property type="match status" value="1"/>
</dbReference>
<dbReference type="EMBL" id="CP000252">
    <property type="protein sequence ID" value="ABC76036.1"/>
    <property type="molecule type" value="Genomic_DNA"/>
</dbReference>
<dbReference type="GO" id="GO:0003677">
    <property type="term" value="F:DNA binding"/>
    <property type="evidence" value="ECO:0007669"/>
    <property type="project" value="UniProtKB-KW"/>
</dbReference>
<sequence length="109" mass="12345">MPLCFILEIFKVKLHRHALSPGRNPAWRLPESHGNYTTQTCEIPGVSKRHIGEIITGKRSITADTALRPAIFSGTDPQSWMNFQTHYGLTVAEENLSERLKIEVVRYAV</sequence>
<dbReference type="KEGG" id="sat:SYN_00843"/>
<evidence type="ECO:0000256" key="1">
    <source>
        <dbReference type="ARBA" id="ARBA00023125"/>
    </source>
</evidence>
<dbReference type="Gene3D" id="1.10.260.40">
    <property type="entry name" value="lambda repressor-like DNA-binding domains"/>
    <property type="match status" value="1"/>
</dbReference>
<proteinExistence type="predicted"/>
<name>Q2LY91_SYNAS</name>
<reference evidence="2 3" key="1">
    <citation type="journal article" date="2007" name="Proc. Natl. Acad. Sci. U.S.A.">
        <title>The genome of Syntrophus aciditrophicus: life at the thermodynamic limit of microbial growth.</title>
        <authorList>
            <person name="McInerney M.J."/>
            <person name="Rohlin L."/>
            <person name="Mouttaki H."/>
            <person name="Kim U."/>
            <person name="Krupp R.S."/>
            <person name="Rios-Hernandez L."/>
            <person name="Sieber J."/>
            <person name="Struchtemeyer C.G."/>
            <person name="Bhattacharyya A."/>
            <person name="Campbell J.W."/>
            <person name="Gunsalus R.P."/>
        </authorList>
    </citation>
    <scope>NUCLEOTIDE SEQUENCE [LARGE SCALE GENOMIC DNA]</scope>
    <source>
        <strain evidence="2 3">SB</strain>
    </source>
</reference>
<evidence type="ECO:0000313" key="3">
    <source>
        <dbReference type="Proteomes" id="UP000001933"/>
    </source>
</evidence>